<evidence type="ECO:0000313" key="1">
    <source>
        <dbReference type="EMBL" id="KZS04342.1"/>
    </source>
</evidence>
<dbReference type="Proteomes" id="UP000076858">
    <property type="component" value="Unassembled WGS sequence"/>
</dbReference>
<keyword evidence="2" id="KW-1185">Reference proteome</keyword>
<proteinExistence type="predicted"/>
<comment type="caution">
    <text evidence="1">The sequence shown here is derived from an EMBL/GenBank/DDBJ whole genome shotgun (WGS) entry which is preliminary data.</text>
</comment>
<accession>A0A164LQW9</accession>
<gene>
    <name evidence="1" type="ORF">APZ42_032624</name>
</gene>
<protein>
    <submittedName>
        <fullName evidence="1">Uncharacterized protein</fullName>
    </submittedName>
</protein>
<dbReference type="EMBL" id="LRGB01003123">
    <property type="protein sequence ID" value="KZS04342.1"/>
    <property type="molecule type" value="Genomic_DNA"/>
</dbReference>
<dbReference type="AlphaFoldDB" id="A0A164LQW9"/>
<evidence type="ECO:0000313" key="2">
    <source>
        <dbReference type="Proteomes" id="UP000076858"/>
    </source>
</evidence>
<organism evidence="1 2">
    <name type="scientific">Daphnia magna</name>
    <dbReference type="NCBI Taxonomy" id="35525"/>
    <lineage>
        <taxon>Eukaryota</taxon>
        <taxon>Metazoa</taxon>
        <taxon>Ecdysozoa</taxon>
        <taxon>Arthropoda</taxon>
        <taxon>Crustacea</taxon>
        <taxon>Branchiopoda</taxon>
        <taxon>Diplostraca</taxon>
        <taxon>Cladocera</taxon>
        <taxon>Anomopoda</taxon>
        <taxon>Daphniidae</taxon>
        <taxon>Daphnia</taxon>
    </lineage>
</organism>
<reference evidence="1 2" key="1">
    <citation type="submission" date="2016-03" db="EMBL/GenBank/DDBJ databases">
        <title>EvidentialGene: Evidence-directed Construction of Genes on Genomes.</title>
        <authorList>
            <person name="Gilbert D.G."/>
            <person name="Choi J.-H."/>
            <person name="Mockaitis K."/>
            <person name="Colbourne J."/>
            <person name="Pfrender M."/>
        </authorList>
    </citation>
    <scope>NUCLEOTIDE SEQUENCE [LARGE SCALE GENOMIC DNA]</scope>
    <source>
        <strain evidence="1 2">Xinb3</strain>
        <tissue evidence="1">Complete organism</tissue>
    </source>
</reference>
<name>A0A164LQW9_9CRUS</name>
<sequence>MAIKLNSELFECVFMEQIIVQHQSRCENLKKSLYFPSVYIRNKEMYLIFILFF</sequence>